<name>S5TXB4_9GAMM</name>
<reference evidence="1 2" key="1">
    <citation type="submission" date="2013-05" db="EMBL/GenBank/DDBJ databases">
        <title>Between feast and famine: a lifestyle of most important marine PAH-degrading bacterium Cycloclasticus sp. 7ME.</title>
        <authorList>
            <person name="Yakimov M.M."/>
            <person name="Messina E."/>
            <person name="Genovese M."/>
            <person name="Denaro R."/>
            <person name="Crisafi F."/>
            <person name="Russo D."/>
            <person name="Cappello S."/>
            <person name="Santisi S."/>
            <person name="Smedile F."/>
            <person name="Golyshina O.V."/>
            <person name="Tran H."/>
            <person name="Pieper D.H."/>
            <person name="Golyshin P.N."/>
            <person name="Giuliano L."/>
        </authorList>
    </citation>
    <scope>NUCLEOTIDE SEQUENCE [LARGE SCALE GENOMIC DNA]</scope>
    <source>
        <strain evidence="1 2">78-ME</strain>
    </source>
</reference>
<dbReference type="EMBL" id="CP005996">
    <property type="protein sequence ID" value="AGS39638.1"/>
    <property type="molecule type" value="Genomic_DNA"/>
</dbReference>
<dbReference type="PATRIC" id="fig|1198232.3.peg.1304"/>
<dbReference type="Proteomes" id="UP000015380">
    <property type="component" value="Chromosome"/>
</dbReference>
<gene>
    <name evidence="1" type="ORF">CYCME_1309</name>
</gene>
<evidence type="ECO:0000313" key="2">
    <source>
        <dbReference type="Proteomes" id="UP000015380"/>
    </source>
</evidence>
<proteinExistence type="predicted"/>
<dbReference type="KEGG" id="cza:CYCME_1309"/>
<dbReference type="RefSeq" id="WP_020932486.1">
    <property type="nucleotide sequence ID" value="NC_021917.1"/>
</dbReference>
<accession>S5TXB4</accession>
<keyword evidence="2" id="KW-1185">Reference proteome</keyword>
<evidence type="ECO:0008006" key="3">
    <source>
        <dbReference type="Google" id="ProtNLM"/>
    </source>
</evidence>
<evidence type="ECO:0000313" key="1">
    <source>
        <dbReference type="EMBL" id="AGS39638.1"/>
    </source>
</evidence>
<dbReference type="HOGENOM" id="CLU_2068270_0_0_6"/>
<protein>
    <recommendedName>
        <fullName evidence="3">Cation transporter</fullName>
    </recommendedName>
</protein>
<organism evidence="1 2">
    <name type="scientific">Cycloclasticus zancles 78-ME</name>
    <dbReference type="NCBI Taxonomy" id="1198232"/>
    <lineage>
        <taxon>Bacteria</taxon>
        <taxon>Pseudomonadati</taxon>
        <taxon>Pseudomonadota</taxon>
        <taxon>Gammaproteobacteria</taxon>
        <taxon>Thiotrichales</taxon>
        <taxon>Piscirickettsiaceae</taxon>
        <taxon>Cycloclasticus</taxon>
    </lineage>
</organism>
<sequence length="118" mass="13615">MSKKEHRLGVSEVNLVVRHLKLEDTTPKNIKATIEEIDQLYGLDGVSFDEKSQVINLAYDASRVGIQGIEEIFEKHGVDISHDWWTDLKEGYYRFVDDNIKDNAKHKPWSCHKPPPGR</sequence>
<reference evidence="2" key="2">
    <citation type="journal article" date="2016" name="Environ. Microbiol. Rep.">
        <title>Analysis of defence systems and a conjugative IncP-1 plasmid in the marine polyaromatic hydrocarbons-degrading bacterium Cycloclasticus sp. 78-ME.</title>
        <authorList>
            <person name="Yakimov M.M."/>
            <person name="Crisafi F."/>
            <person name="Messina E."/>
            <person name="Smedile F."/>
            <person name="Lopatina A."/>
            <person name="Denaro R."/>
            <person name="Pieper D.H."/>
            <person name="Golyshin P.N."/>
            <person name="Giuliano L."/>
        </authorList>
    </citation>
    <scope>NUCLEOTIDE SEQUENCE [LARGE SCALE GENOMIC DNA]</scope>
    <source>
        <strain evidence="2">78-ME</strain>
    </source>
</reference>
<dbReference type="AlphaFoldDB" id="S5TXB4"/>
<dbReference type="eggNOG" id="ENOG5031M4A">
    <property type="taxonomic scope" value="Bacteria"/>
</dbReference>